<dbReference type="Proteomes" id="UP000187465">
    <property type="component" value="Unassembled WGS sequence"/>
</dbReference>
<reference evidence="2 4" key="1">
    <citation type="submission" date="2016-10" db="EMBL/GenBank/DDBJ databases">
        <title>Paenibacillus species isolates.</title>
        <authorList>
            <person name="Beno S.M."/>
        </authorList>
    </citation>
    <scope>NUCLEOTIDE SEQUENCE [LARGE SCALE GENOMIC DNA]</scope>
    <source>
        <strain evidence="1 3">FSL H7-0433</strain>
        <strain evidence="2 4">FSL H7-0604</strain>
    </source>
</reference>
<comment type="caution">
    <text evidence="2">The sequence shown here is derived from an EMBL/GenBank/DDBJ whole genome shotgun (WGS) entry which is preliminary data.</text>
</comment>
<protein>
    <submittedName>
        <fullName evidence="2">Uncharacterized protein</fullName>
    </submittedName>
</protein>
<dbReference type="KEGG" id="pod:PODO_24345"/>
<dbReference type="EMBL" id="MPVP01000433">
    <property type="protein sequence ID" value="OMD06294.1"/>
    <property type="molecule type" value="Genomic_DNA"/>
</dbReference>
<keyword evidence="3" id="KW-1185">Reference proteome</keyword>
<evidence type="ECO:0000313" key="4">
    <source>
        <dbReference type="Proteomes" id="UP000187465"/>
    </source>
</evidence>
<evidence type="ECO:0000313" key="1">
    <source>
        <dbReference type="EMBL" id="OMD06294.1"/>
    </source>
</evidence>
<name>A0A1R0WN37_9BACL</name>
<gene>
    <name evidence="2" type="ORF">BJP51_30835</name>
    <name evidence="1" type="ORF">BSO21_30855</name>
</gene>
<evidence type="ECO:0000313" key="2">
    <source>
        <dbReference type="EMBL" id="OMD23009.1"/>
    </source>
</evidence>
<organism evidence="2 4">
    <name type="scientific">Paenibacillus odorifer</name>
    <dbReference type="NCBI Taxonomy" id="189426"/>
    <lineage>
        <taxon>Bacteria</taxon>
        <taxon>Bacillati</taxon>
        <taxon>Bacillota</taxon>
        <taxon>Bacilli</taxon>
        <taxon>Bacillales</taxon>
        <taxon>Paenibacillaceae</taxon>
        <taxon>Paenibacillus</taxon>
    </lineage>
</organism>
<sequence>MLKIMNPYQQQAIDNESIAFRAPCVCNSKLANQAATKVSGTGCQCSCIGSVNEAANQDAARN</sequence>
<dbReference type="GeneID" id="31573257"/>
<dbReference type="Proteomes" id="UP000187158">
    <property type="component" value="Unassembled WGS sequence"/>
</dbReference>
<dbReference type="AlphaFoldDB" id="A0A1R0WN37"/>
<dbReference type="RefSeq" id="WP_036687467.1">
    <property type="nucleotide sequence ID" value="NZ_CP009428.1"/>
</dbReference>
<dbReference type="EMBL" id="MKQP01000060">
    <property type="protein sequence ID" value="OMD23009.1"/>
    <property type="molecule type" value="Genomic_DNA"/>
</dbReference>
<evidence type="ECO:0000313" key="3">
    <source>
        <dbReference type="Proteomes" id="UP000187158"/>
    </source>
</evidence>
<accession>A0A1R0WN37</accession>
<proteinExistence type="predicted"/>